<proteinExistence type="inferred from homology"/>
<accession>A0A127I0D2</accession>
<reference evidence="5 6" key="1">
    <citation type="submission" date="2016-02" db="EMBL/GenBank/DDBJ databases">
        <title>Complete genome sequence of Pseudomonas azotoformans S4.</title>
        <authorList>
            <person name="Fang Y."/>
            <person name="Wu L."/>
            <person name="Feng G."/>
        </authorList>
    </citation>
    <scope>NUCLEOTIDE SEQUENCE [LARGE SCALE GENOMIC DNA]</scope>
    <source>
        <strain evidence="5 6">S4</strain>
    </source>
</reference>
<evidence type="ECO:0000313" key="6">
    <source>
        <dbReference type="Proteomes" id="UP000070516"/>
    </source>
</evidence>
<keyword evidence="2 3" id="KW-0732">Signal</keyword>
<dbReference type="Gene3D" id="3.40.190.10">
    <property type="entry name" value="Periplasmic binding protein-like II"/>
    <property type="match status" value="2"/>
</dbReference>
<dbReference type="SUPFAM" id="SSF53850">
    <property type="entry name" value="Periplasmic binding protein-like II"/>
    <property type="match status" value="1"/>
</dbReference>
<dbReference type="PANTHER" id="PTHR35936:SF19">
    <property type="entry name" value="AMINO-ACID-BINDING PROTEIN YXEM-RELATED"/>
    <property type="match status" value="1"/>
</dbReference>
<dbReference type="InterPro" id="IPR001638">
    <property type="entry name" value="Solute-binding_3/MltF_N"/>
</dbReference>
<evidence type="ECO:0000256" key="2">
    <source>
        <dbReference type="ARBA" id="ARBA00022729"/>
    </source>
</evidence>
<dbReference type="AlphaFoldDB" id="A0A127I0D2"/>
<dbReference type="KEGG" id="pazo:AYR47_18555"/>
<evidence type="ECO:0000313" key="5">
    <source>
        <dbReference type="EMBL" id="AMN80187.1"/>
    </source>
</evidence>
<feature type="chain" id="PRO_5007449059" evidence="3">
    <location>
        <begin position="38"/>
        <end position="296"/>
    </location>
</feature>
<comment type="similarity">
    <text evidence="1">Belongs to the bacterial solute-binding protein 3 family.</text>
</comment>
<dbReference type="SMART" id="SM00062">
    <property type="entry name" value="PBPb"/>
    <property type="match status" value="1"/>
</dbReference>
<dbReference type="RefSeq" id="WP_061436247.1">
    <property type="nucleotide sequence ID" value="NZ_CP014546.1"/>
</dbReference>
<sequence length="296" mass="32061">MKLDQQQNRHNFVSTARRYLILGAAALLLGTSLGVQAATLEQIEAKGVLSVATEDSYYPFEFIKDGESDGFHKDVIAELRKYAPFKVNQDIMPWTGLLAGITSGKYDGAITGAGVTEERLGAFDFVAPVAPEVSYYIKRADDGRIKGLANLSGLTVGVQAGGAQLARLTQLDAKLKSLGGSLGKVVQYQSYPEAYADLANGRLDYVVNSIVPANMLVKERPKVFAVGEPTSGMGFIAWPVAKGNTALLEYLSGFVNHLRDTGKLAELQKKWLGQAFDNLPREPITSVEQFKQLTAQ</sequence>
<evidence type="ECO:0000259" key="4">
    <source>
        <dbReference type="SMART" id="SM00062"/>
    </source>
</evidence>
<dbReference type="PANTHER" id="PTHR35936">
    <property type="entry name" value="MEMBRANE-BOUND LYTIC MUREIN TRANSGLYCOSYLASE F"/>
    <property type="match status" value="1"/>
</dbReference>
<name>A0A127I0D2_PSEAZ</name>
<gene>
    <name evidence="5" type="ORF">AYR47_18555</name>
</gene>
<dbReference type="Pfam" id="PF00497">
    <property type="entry name" value="SBP_bac_3"/>
    <property type="match status" value="1"/>
</dbReference>
<evidence type="ECO:0000256" key="3">
    <source>
        <dbReference type="SAM" id="SignalP"/>
    </source>
</evidence>
<dbReference type="EMBL" id="CP014546">
    <property type="protein sequence ID" value="AMN80187.1"/>
    <property type="molecule type" value="Genomic_DNA"/>
</dbReference>
<feature type="domain" description="Solute-binding protein family 3/N-terminal" evidence="4">
    <location>
        <begin position="48"/>
        <end position="275"/>
    </location>
</feature>
<evidence type="ECO:0000256" key="1">
    <source>
        <dbReference type="ARBA" id="ARBA00010333"/>
    </source>
</evidence>
<organism evidence="5 6">
    <name type="scientific">Pseudomonas azotoformans</name>
    <dbReference type="NCBI Taxonomy" id="47878"/>
    <lineage>
        <taxon>Bacteria</taxon>
        <taxon>Pseudomonadati</taxon>
        <taxon>Pseudomonadota</taxon>
        <taxon>Gammaproteobacteria</taxon>
        <taxon>Pseudomonadales</taxon>
        <taxon>Pseudomonadaceae</taxon>
        <taxon>Pseudomonas</taxon>
    </lineage>
</organism>
<protein>
    <submittedName>
        <fullName evidence="5">Amino acid ABC transporter substrate-binding protein</fullName>
    </submittedName>
</protein>
<dbReference type="Proteomes" id="UP000070516">
    <property type="component" value="Chromosome"/>
</dbReference>
<feature type="signal peptide" evidence="3">
    <location>
        <begin position="1"/>
        <end position="37"/>
    </location>
</feature>